<dbReference type="EMBL" id="LR796320">
    <property type="protein sequence ID" value="CAB4136418.1"/>
    <property type="molecule type" value="Genomic_DNA"/>
</dbReference>
<protein>
    <submittedName>
        <fullName evidence="1">Uncharacterized protein</fullName>
    </submittedName>
</protein>
<organism evidence="1">
    <name type="scientific">uncultured Caudovirales phage</name>
    <dbReference type="NCBI Taxonomy" id="2100421"/>
    <lineage>
        <taxon>Viruses</taxon>
        <taxon>Duplodnaviria</taxon>
        <taxon>Heunggongvirae</taxon>
        <taxon>Uroviricota</taxon>
        <taxon>Caudoviricetes</taxon>
        <taxon>Peduoviridae</taxon>
        <taxon>Maltschvirus</taxon>
        <taxon>Maltschvirus maltsch</taxon>
    </lineage>
</organism>
<feature type="non-terminal residue" evidence="1">
    <location>
        <position position="28"/>
    </location>
</feature>
<sequence length="28" mass="3177">MFNFIVTTALKKLLKLKKRVKVVRGGTS</sequence>
<name>A0A6J5LQ64_9CAUD</name>
<reference evidence="1" key="1">
    <citation type="submission" date="2020-04" db="EMBL/GenBank/DDBJ databases">
        <authorList>
            <person name="Chiriac C."/>
            <person name="Salcher M."/>
            <person name="Ghai R."/>
            <person name="Kavagutti S V."/>
        </authorList>
    </citation>
    <scope>NUCLEOTIDE SEQUENCE</scope>
</reference>
<proteinExistence type="predicted"/>
<accession>A0A6J5LQ64</accession>
<evidence type="ECO:0000313" key="1">
    <source>
        <dbReference type="EMBL" id="CAB4136418.1"/>
    </source>
</evidence>
<gene>
    <name evidence="1" type="ORF">UFOVP309_1</name>
</gene>